<name>A0ABT7Z6H4_9ACTN</name>
<dbReference type="RefSeq" id="WP_290112160.1">
    <property type="nucleotide sequence ID" value="NZ_JAUEPL010000017.1"/>
</dbReference>
<gene>
    <name evidence="1" type="ORF">QWM81_13775</name>
</gene>
<comment type="caution">
    <text evidence="1">The sequence shown here is derived from an EMBL/GenBank/DDBJ whole genome shotgun (WGS) entry which is preliminary data.</text>
</comment>
<evidence type="ECO:0000313" key="1">
    <source>
        <dbReference type="EMBL" id="MDN3295104.1"/>
    </source>
</evidence>
<keyword evidence="2" id="KW-1185">Reference proteome</keyword>
<evidence type="ECO:0000313" key="2">
    <source>
        <dbReference type="Proteomes" id="UP001174050"/>
    </source>
</evidence>
<proteinExistence type="predicted"/>
<organism evidence="1 2">
    <name type="scientific">Streptomyces ficellus</name>
    <dbReference type="NCBI Taxonomy" id="1977088"/>
    <lineage>
        <taxon>Bacteria</taxon>
        <taxon>Bacillati</taxon>
        <taxon>Actinomycetota</taxon>
        <taxon>Actinomycetes</taxon>
        <taxon>Kitasatosporales</taxon>
        <taxon>Streptomycetaceae</taxon>
        <taxon>Streptomyces</taxon>
    </lineage>
</organism>
<accession>A0ABT7Z6H4</accession>
<reference evidence="1" key="1">
    <citation type="submission" date="2023-06" db="EMBL/GenBank/DDBJ databases">
        <title>WGS-Sequencing of Streptomyces ficellus isolate 21 collected from sand in Gara Djebilet Iron Mine in Algeria.</title>
        <authorList>
            <person name="Zegers G.P."/>
            <person name="Gomez A."/>
            <person name="Gueddou A."/>
            <person name="Zahara A.F."/>
            <person name="Worth M."/>
            <person name="Sevigny J.L."/>
            <person name="Tisa L."/>
        </authorList>
    </citation>
    <scope>NUCLEOTIDE SEQUENCE</scope>
    <source>
        <strain evidence="1">AS11</strain>
    </source>
</reference>
<dbReference type="EMBL" id="JAUEPL010000017">
    <property type="protein sequence ID" value="MDN3295104.1"/>
    <property type="molecule type" value="Genomic_DNA"/>
</dbReference>
<protein>
    <submittedName>
        <fullName evidence="1">Uncharacterized protein</fullName>
    </submittedName>
</protein>
<dbReference type="Proteomes" id="UP001174050">
    <property type="component" value="Unassembled WGS sequence"/>
</dbReference>
<sequence>MLIELADVGRLHRDAVVVRRSGPPFVVAARVLAGTAVAPATAAGGLLARQVRPTPSSPASPSCGAVWCRSSTTPMTSLASPAVTDPHPILSGRLTAQVAPGFMNSADWERSHN</sequence>